<evidence type="ECO:0000256" key="1">
    <source>
        <dbReference type="SAM" id="MobiDB-lite"/>
    </source>
</evidence>
<comment type="caution">
    <text evidence="2">The sequence shown here is derived from an EMBL/GenBank/DDBJ whole genome shotgun (WGS) entry which is preliminary data.</text>
</comment>
<dbReference type="AlphaFoldDB" id="A0ABD6D788"/>
<reference evidence="2 3" key="1">
    <citation type="journal article" date="2019" name="Int. J. Syst. Evol. Microbiol.">
        <title>The Global Catalogue of Microorganisms (GCM) 10K type strain sequencing project: providing services to taxonomists for standard genome sequencing and annotation.</title>
        <authorList>
            <consortium name="The Broad Institute Genomics Platform"/>
            <consortium name="The Broad Institute Genome Sequencing Center for Infectious Disease"/>
            <person name="Wu L."/>
            <person name="Ma J."/>
        </authorList>
    </citation>
    <scope>NUCLEOTIDE SEQUENCE [LARGE SCALE GENOMIC DNA]</scope>
    <source>
        <strain evidence="2 3">CGMCC 1.10593</strain>
    </source>
</reference>
<sequence>MSDTNGRIDYGRLVSDIDFASAFEGTRFEQYTDREEGLGSILGGWLGAIIGRFVGLALGQVAQELLVDELFGAGEDDETEPDQATGENTESEAEDGDTNAEGEPADAEGSTDESDEETAEADVK</sequence>
<keyword evidence="3" id="KW-1185">Reference proteome</keyword>
<dbReference type="Proteomes" id="UP001597052">
    <property type="component" value="Unassembled WGS sequence"/>
</dbReference>
<dbReference type="RefSeq" id="WP_256394853.1">
    <property type="nucleotide sequence ID" value="NZ_JANHDJ010000001.1"/>
</dbReference>
<feature type="region of interest" description="Disordered" evidence="1">
    <location>
        <begin position="72"/>
        <end position="124"/>
    </location>
</feature>
<evidence type="ECO:0000313" key="2">
    <source>
        <dbReference type="EMBL" id="MFD1641159.1"/>
    </source>
</evidence>
<gene>
    <name evidence="2" type="ORF">ACFSBW_04620</name>
</gene>
<feature type="compositionally biased region" description="Acidic residues" evidence="1">
    <location>
        <begin position="89"/>
        <end position="124"/>
    </location>
</feature>
<proteinExistence type="predicted"/>
<protein>
    <submittedName>
        <fullName evidence="2">Uncharacterized protein</fullName>
    </submittedName>
</protein>
<organism evidence="2 3">
    <name type="scientific">Halohasta litorea</name>
    <dbReference type="NCBI Taxonomy" id="869891"/>
    <lineage>
        <taxon>Archaea</taxon>
        <taxon>Methanobacteriati</taxon>
        <taxon>Methanobacteriota</taxon>
        <taxon>Stenosarchaea group</taxon>
        <taxon>Halobacteria</taxon>
        <taxon>Halobacteriales</taxon>
        <taxon>Haloferacaceae</taxon>
        <taxon>Halohasta</taxon>
    </lineage>
</organism>
<evidence type="ECO:0000313" key="3">
    <source>
        <dbReference type="Proteomes" id="UP001597052"/>
    </source>
</evidence>
<name>A0ABD6D788_9EURY</name>
<dbReference type="EMBL" id="JBHUDM010000001">
    <property type="protein sequence ID" value="MFD1641159.1"/>
    <property type="molecule type" value="Genomic_DNA"/>
</dbReference>
<accession>A0ABD6D788</accession>